<organism evidence="1 2">
    <name type="scientific">SAR324 cluster bacterium</name>
    <dbReference type="NCBI Taxonomy" id="2024889"/>
    <lineage>
        <taxon>Bacteria</taxon>
        <taxon>Deltaproteobacteria</taxon>
        <taxon>SAR324 cluster</taxon>
    </lineage>
</organism>
<evidence type="ECO:0000313" key="2">
    <source>
        <dbReference type="Proteomes" id="UP000226525"/>
    </source>
</evidence>
<proteinExistence type="predicted"/>
<gene>
    <name evidence="1" type="ORF">CMN54_12915</name>
</gene>
<sequence>MKIKVLGVYSEDAARGMKDSSYAARVKQIEVMASQIDSKLIDCDFLGGDLDVCVTMEVPDWSTALGFKQVIQMSGVFEEIMFYPVVDLDTIIGTMNKFAGVYKAPGKES</sequence>
<accession>A0A2D6YM87</accession>
<comment type="caution">
    <text evidence="1">The sequence shown here is derived from an EMBL/GenBank/DDBJ whole genome shotgun (WGS) entry which is preliminary data.</text>
</comment>
<dbReference type="Proteomes" id="UP000226525">
    <property type="component" value="Unassembled WGS sequence"/>
</dbReference>
<evidence type="ECO:0000313" key="1">
    <source>
        <dbReference type="EMBL" id="MAH64318.1"/>
    </source>
</evidence>
<dbReference type="AlphaFoldDB" id="A0A2D6YM87"/>
<name>A0A2D6YM87_9DELT</name>
<protein>
    <recommendedName>
        <fullName evidence="3">GYD domain-containing protein</fullName>
    </recommendedName>
</protein>
<evidence type="ECO:0008006" key="3">
    <source>
        <dbReference type="Google" id="ProtNLM"/>
    </source>
</evidence>
<reference evidence="2" key="1">
    <citation type="submission" date="2017-09" db="EMBL/GenBank/DDBJ databases">
        <title>The Reconstruction of 2,631 Draft Metagenome-Assembled Genomes from the Global Oceans.</title>
        <authorList>
            <person name="Tully B.J."/>
            <person name="Graham E.D."/>
            <person name="Heidelberg J.F."/>
        </authorList>
    </citation>
    <scope>NUCLEOTIDE SEQUENCE [LARGE SCALE GENOMIC DNA]</scope>
</reference>
<dbReference type="EMBL" id="NZEX01000153">
    <property type="protein sequence ID" value="MAH64318.1"/>
    <property type="molecule type" value="Genomic_DNA"/>
</dbReference>